<dbReference type="InterPro" id="IPR050679">
    <property type="entry name" value="Bact_HTH_transcr_reg"/>
</dbReference>
<dbReference type="InterPro" id="IPR000524">
    <property type="entry name" value="Tscrpt_reg_HTH_GntR"/>
</dbReference>
<organism evidence="5 6">
    <name type="scientific">Caldibacillus debilis</name>
    <dbReference type="NCBI Taxonomy" id="301148"/>
    <lineage>
        <taxon>Bacteria</taxon>
        <taxon>Bacillati</taxon>
        <taxon>Bacillota</taxon>
        <taxon>Bacilli</taxon>
        <taxon>Bacillales</taxon>
        <taxon>Bacillaceae</taxon>
        <taxon>Caldibacillus</taxon>
    </lineage>
</organism>
<dbReference type="InterPro" id="IPR036390">
    <property type="entry name" value="WH_DNA-bd_sf"/>
</dbReference>
<evidence type="ECO:0000313" key="6">
    <source>
        <dbReference type="Proteomes" id="UP000257014"/>
    </source>
</evidence>
<dbReference type="GO" id="GO:0003677">
    <property type="term" value="F:DNA binding"/>
    <property type="evidence" value="ECO:0007669"/>
    <property type="project" value="UniProtKB-KW"/>
</dbReference>
<dbReference type="PROSITE" id="PS50949">
    <property type="entry name" value="HTH_GNTR"/>
    <property type="match status" value="1"/>
</dbReference>
<dbReference type="Proteomes" id="UP000257014">
    <property type="component" value="Unassembled WGS sequence"/>
</dbReference>
<evidence type="ECO:0000256" key="2">
    <source>
        <dbReference type="ARBA" id="ARBA00023125"/>
    </source>
</evidence>
<dbReference type="Gene3D" id="3.40.1410.10">
    <property type="entry name" value="Chorismate lyase-like"/>
    <property type="match status" value="1"/>
</dbReference>
<protein>
    <submittedName>
        <fullName evidence="5">Transcriptional regulator</fullName>
    </submittedName>
</protein>
<dbReference type="AlphaFoldDB" id="A0A3E0K743"/>
<reference evidence="5 6" key="1">
    <citation type="submission" date="2018-03" db="EMBL/GenBank/DDBJ databases">
        <authorList>
            <person name="Keele B.F."/>
        </authorList>
    </citation>
    <scope>NUCLEOTIDE SEQUENCE [LARGE SCALE GENOMIC DNA]</scope>
    <source>
        <strain evidence="5">ZCTH4_d</strain>
    </source>
</reference>
<feature type="domain" description="HTH gntR-type" evidence="4">
    <location>
        <begin position="5"/>
        <end position="73"/>
    </location>
</feature>
<name>A0A3E0K743_9BACI</name>
<dbReference type="InterPro" id="IPR036388">
    <property type="entry name" value="WH-like_DNA-bd_sf"/>
</dbReference>
<sequence>MNRSTPLYRQIASRIKEDIILSNLGKDEAILPENKLAEKYKVSRVTIRRAIDLLVKEGILYRIQGSGTYVKTEKINHDIYKLQGFTEEMLQLQQNPINKILEFRLEYPDRQVRDILHLKEDERVFFVRRLRCVGEEPMILEETYLPEKLFPDLSVEVMSKSKYDYVERKGYQIKERRGEISAIFPNKSLNQLLRTPKDLPLIYMSAWAYLEDGTVFEYTKLYFRSDKYTFKFSSKRM</sequence>
<accession>A0A3E0K743</accession>
<dbReference type="SMART" id="SM00866">
    <property type="entry name" value="UTRA"/>
    <property type="match status" value="1"/>
</dbReference>
<dbReference type="InterPro" id="IPR028978">
    <property type="entry name" value="Chorismate_lyase_/UTRA_dom_sf"/>
</dbReference>
<keyword evidence="1" id="KW-0805">Transcription regulation</keyword>
<dbReference type="Gene3D" id="1.10.10.10">
    <property type="entry name" value="Winged helix-like DNA-binding domain superfamily/Winged helix DNA-binding domain"/>
    <property type="match status" value="1"/>
</dbReference>
<proteinExistence type="predicted"/>
<dbReference type="InterPro" id="IPR011663">
    <property type="entry name" value="UTRA"/>
</dbReference>
<dbReference type="SMART" id="SM00345">
    <property type="entry name" value="HTH_GNTR"/>
    <property type="match status" value="1"/>
</dbReference>
<dbReference type="EMBL" id="QEWE01000010">
    <property type="protein sequence ID" value="REJ30475.1"/>
    <property type="molecule type" value="Genomic_DNA"/>
</dbReference>
<dbReference type="PRINTS" id="PR00035">
    <property type="entry name" value="HTHGNTR"/>
</dbReference>
<dbReference type="Pfam" id="PF07702">
    <property type="entry name" value="UTRA"/>
    <property type="match status" value="1"/>
</dbReference>
<dbReference type="Pfam" id="PF00392">
    <property type="entry name" value="GntR"/>
    <property type="match status" value="1"/>
</dbReference>
<comment type="caution">
    <text evidence="5">The sequence shown here is derived from an EMBL/GenBank/DDBJ whole genome shotgun (WGS) entry which is preliminary data.</text>
</comment>
<evidence type="ECO:0000256" key="1">
    <source>
        <dbReference type="ARBA" id="ARBA00023015"/>
    </source>
</evidence>
<evidence type="ECO:0000256" key="3">
    <source>
        <dbReference type="ARBA" id="ARBA00023163"/>
    </source>
</evidence>
<dbReference type="SUPFAM" id="SSF64288">
    <property type="entry name" value="Chorismate lyase-like"/>
    <property type="match status" value="1"/>
</dbReference>
<dbReference type="RefSeq" id="WP_276642611.1">
    <property type="nucleotide sequence ID" value="NZ_JBAIZG010000032.1"/>
</dbReference>
<dbReference type="CDD" id="cd07377">
    <property type="entry name" value="WHTH_GntR"/>
    <property type="match status" value="1"/>
</dbReference>
<keyword evidence="3" id="KW-0804">Transcription</keyword>
<evidence type="ECO:0000313" key="5">
    <source>
        <dbReference type="EMBL" id="REJ30475.1"/>
    </source>
</evidence>
<gene>
    <name evidence="5" type="ORF">C6P37_03250</name>
</gene>
<keyword evidence="2" id="KW-0238">DNA-binding</keyword>
<dbReference type="GO" id="GO:0045892">
    <property type="term" value="P:negative regulation of DNA-templated transcription"/>
    <property type="evidence" value="ECO:0007669"/>
    <property type="project" value="TreeGrafter"/>
</dbReference>
<dbReference type="PANTHER" id="PTHR44846">
    <property type="entry name" value="MANNOSYL-D-GLYCERATE TRANSPORT/METABOLISM SYSTEM REPRESSOR MNGR-RELATED"/>
    <property type="match status" value="1"/>
</dbReference>
<dbReference type="PANTHER" id="PTHR44846:SF1">
    <property type="entry name" value="MANNOSYL-D-GLYCERATE TRANSPORT_METABOLISM SYSTEM REPRESSOR MNGR-RELATED"/>
    <property type="match status" value="1"/>
</dbReference>
<dbReference type="GO" id="GO:0003700">
    <property type="term" value="F:DNA-binding transcription factor activity"/>
    <property type="evidence" value="ECO:0007669"/>
    <property type="project" value="InterPro"/>
</dbReference>
<dbReference type="SUPFAM" id="SSF46785">
    <property type="entry name" value="Winged helix' DNA-binding domain"/>
    <property type="match status" value="1"/>
</dbReference>
<evidence type="ECO:0000259" key="4">
    <source>
        <dbReference type="PROSITE" id="PS50949"/>
    </source>
</evidence>